<protein>
    <submittedName>
        <fullName evidence="1">Uncharacterized protein</fullName>
    </submittedName>
</protein>
<proteinExistence type="predicted"/>
<accession>A0A5N1J1G2</accession>
<dbReference type="AlphaFoldDB" id="A0A5N1J1G2"/>
<name>A0A5N1J1G2_9BACT</name>
<sequence length="148" mass="17583">MCFAVYIGTNEEQEIGEFVPEKTDIYFEHLTEEELEGLRPKFSNPYLYYVGSDTGCSCGLQFDSKNYNDPNEEINKKSPKRFLEFINQQTLKENLEFYCCWEGDWNDPIEEKIEIDIRTISLDKNYFGLKERQFILFKKQEKPLANKT</sequence>
<organism evidence="1 2">
    <name type="scientific">Adhaeribacter soli</name>
    <dbReference type="NCBI Taxonomy" id="2607655"/>
    <lineage>
        <taxon>Bacteria</taxon>
        <taxon>Pseudomonadati</taxon>
        <taxon>Bacteroidota</taxon>
        <taxon>Cytophagia</taxon>
        <taxon>Cytophagales</taxon>
        <taxon>Hymenobacteraceae</taxon>
        <taxon>Adhaeribacter</taxon>
    </lineage>
</organism>
<reference evidence="1 2" key="1">
    <citation type="submission" date="2019-09" db="EMBL/GenBank/DDBJ databases">
        <title>Genome sequence of Adhaeribacter sp. M2.</title>
        <authorList>
            <person name="Srinivasan S."/>
        </authorList>
    </citation>
    <scope>NUCLEOTIDE SEQUENCE [LARGE SCALE GENOMIC DNA]</scope>
    <source>
        <strain evidence="1 2">M2</strain>
    </source>
</reference>
<evidence type="ECO:0000313" key="2">
    <source>
        <dbReference type="Proteomes" id="UP000326570"/>
    </source>
</evidence>
<dbReference type="EMBL" id="VTWT01000003">
    <property type="protein sequence ID" value="KAA9340264.1"/>
    <property type="molecule type" value="Genomic_DNA"/>
</dbReference>
<dbReference type="RefSeq" id="WP_150903336.1">
    <property type="nucleotide sequence ID" value="NZ_VTWT01000003.1"/>
</dbReference>
<comment type="caution">
    <text evidence="1">The sequence shown here is derived from an EMBL/GenBank/DDBJ whole genome shotgun (WGS) entry which is preliminary data.</text>
</comment>
<keyword evidence="2" id="KW-1185">Reference proteome</keyword>
<evidence type="ECO:0000313" key="1">
    <source>
        <dbReference type="EMBL" id="KAA9340264.1"/>
    </source>
</evidence>
<dbReference type="Proteomes" id="UP000326570">
    <property type="component" value="Unassembled WGS sequence"/>
</dbReference>
<gene>
    <name evidence="1" type="ORF">F0P94_07920</name>
</gene>